<dbReference type="GO" id="GO:0050660">
    <property type="term" value="F:flavin adenine dinucleotide binding"/>
    <property type="evidence" value="ECO:0007669"/>
    <property type="project" value="TreeGrafter"/>
</dbReference>
<sequence>MQTVDVIIIGSGQGGVPLATALAERGQRVVLFERARLGGSCVNYGCTPSKAFLGAAHAAGRARQAARLGVNAEIRVDFAAVMHRVRQMAEQSSAHVRQRLEKAGVRIIHAEARFEGARRVSGGGHSFEARTVIINTGSAPALPDLEGLQAVPYRTYLDFWDLEALPRRTLVLGGGYIGLELGQGLARLGSEVHIIEPGQRVLAREAARVGETLRRALEADGVHFHLGARAQRVGRVGETLQLELESGRVLEADLLLVATGQRPNTGALNLSAAGIETDARGYVRADARLRAAEGVYVIGDAAGQPPFTHVAWEDHRRVLDALEGRTRSRDDRVLGYAVFTDPQVGRVGLDEQQAREQGLDARSVTLEVSDVARAHEFGQESGFYGLLVERGSDRILGATLVGPEAAEVVHTVLAHMEAGSTWRALEAAQHIHPTYAEGLPTLARQLLED</sequence>
<dbReference type="SUPFAM" id="SSF55424">
    <property type="entry name" value="FAD/NAD-linked reductases, dimerisation (C-terminal) domain"/>
    <property type="match status" value="1"/>
</dbReference>
<evidence type="ECO:0000313" key="10">
    <source>
        <dbReference type="Proteomes" id="UP000569951"/>
    </source>
</evidence>
<feature type="binding site" evidence="5">
    <location>
        <position position="196"/>
    </location>
    <ligand>
        <name>NAD(+)</name>
        <dbReference type="ChEBI" id="CHEBI:57540"/>
    </ligand>
</feature>
<evidence type="ECO:0000313" key="9">
    <source>
        <dbReference type="EMBL" id="MBB6096647.1"/>
    </source>
</evidence>
<keyword evidence="9" id="KW-0560">Oxidoreductase</keyword>
<dbReference type="EC" id="1.8.1.4" evidence="9"/>
<feature type="disulfide bond" description="Redox-active" evidence="6">
    <location>
        <begin position="41"/>
        <end position="46"/>
    </location>
</feature>
<dbReference type="AlphaFoldDB" id="A0A841HTG6"/>
<feature type="binding site" evidence="5">
    <location>
        <position position="300"/>
    </location>
    <ligand>
        <name>FAD</name>
        <dbReference type="ChEBI" id="CHEBI:57692"/>
    </ligand>
</feature>
<dbReference type="InterPro" id="IPR023753">
    <property type="entry name" value="FAD/NAD-binding_dom"/>
</dbReference>
<dbReference type="PRINTS" id="PR00411">
    <property type="entry name" value="PNDRDTASEI"/>
</dbReference>
<dbReference type="InterPro" id="IPR004099">
    <property type="entry name" value="Pyr_nucl-diS_OxRdtase_dimer"/>
</dbReference>
<feature type="domain" description="FAD/NAD(P)-binding" evidence="8">
    <location>
        <begin position="5"/>
        <end position="313"/>
    </location>
</feature>
<keyword evidence="5" id="KW-0547">Nucleotide-binding</keyword>
<keyword evidence="2" id="KW-0285">Flavoprotein</keyword>
<feature type="binding site" evidence="5">
    <location>
        <position position="260"/>
    </location>
    <ligand>
        <name>NAD(+)</name>
        <dbReference type="ChEBI" id="CHEBI:57540"/>
    </ligand>
</feature>
<comment type="cofactor">
    <cofactor evidence="5">
        <name>FAD</name>
        <dbReference type="ChEBI" id="CHEBI:57692"/>
    </cofactor>
    <text evidence="5">Binds 1 FAD per subunit.</text>
</comment>
<dbReference type="Proteomes" id="UP000569951">
    <property type="component" value="Unassembled WGS sequence"/>
</dbReference>
<dbReference type="InterPro" id="IPR036188">
    <property type="entry name" value="FAD/NAD-bd_sf"/>
</dbReference>
<dbReference type="PANTHER" id="PTHR43014:SF2">
    <property type="entry name" value="MERCURIC REDUCTASE"/>
    <property type="match status" value="1"/>
</dbReference>
<dbReference type="Pfam" id="PF02852">
    <property type="entry name" value="Pyr_redox_dim"/>
    <property type="match status" value="1"/>
</dbReference>
<evidence type="ECO:0000256" key="2">
    <source>
        <dbReference type="ARBA" id="ARBA00022630"/>
    </source>
</evidence>
<feature type="domain" description="Pyridine nucleotide-disulphide oxidoreductase dimerisation" evidence="7">
    <location>
        <begin position="337"/>
        <end position="441"/>
    </location>
</feature>
<reference evidence="9 10" key="1">
    <citation type="submission" date="2020-08" db="EMBL/GenBank/DDBJ databases">
        <title>Genomic Encyclopedia of Type Strains, Phase IV (KMG-IV): sequencing the most valuable type-strain genomes for metagenomic binning, comparative biology and taxonomic classification.</title>
        <authorList>
            <person name="Goeker M."/>
        </authorList>
    </citation>
    <scope>NUCLEOTIDE SEQUENCE [LARGE SCALE GENOMIC DNA]</scope>
    <source>
        <strain evidence="9 10">DSM 21458</strain>
    </source>
</reference>
<dbReference type="SUPFAM" id="SSF51905">
    <property type="entry name" value="FAD/NAD(P)-binding domain"/>
    <property type="match status" value="1"/>
</dbReference>
<name>A0A841HTG6_9DEIO</name>
<protein>
    <submittedName>
        <fullName evidence="9">Dihydrolipoamide dehydrogenase</fullName>
        <ecNumber evidence="9">1.8.1.4</ecNumber>
    </submittedName>
</protein>
<dbReference type="InterPro" id="IPR001100">
    <property type="entry name" value="Pyr_nuc-diS_OxRdtase"/>
</dbReference>
<organism evidence="9 10">
    <name type="scientific">Deinobacterium chartae</name>
    <dbReference type="NCBI Taxonomy" id="521158"/>
    <lineage>
        <taxon>Bacteria</taxon>
        <taxon>Thermotogati</taxon>
        <taxon>Deinococcota</taxon>
        <taxon>Deinococci</taxon>
        <taxon>Deinococcales</taxon>
        <taxon>Deinococcaceae</taxon>
        <taxon>Deinobacterium</taxon>
    </lineage>
</organism>
<evidence type="ECO:0000256" key="6">
    <source>
        <dbReference type="PIRSR" id="PIRSR000350-4"/>
    </source>
</evidence>
<evidence type="ECO:0000256" key="3">
    <source>
        <dbReference type="ARBA" id="ARBA00022827"/>
    </source>
</evidence>
<proteinExistence type="inferred from homology"/>
<feature type="active site" description="Proton acceptor" evidence="4">
    <location>
        <position position="432"/>
    </location>
</feature>
<dbReference type="Gene3D" id="3.30.390.30">
    <property type="match status" value="1"/>
</dbReference>
<dbReference type="PANTHER" id="PTHR43014">
    <property type="entry name" value="MERCURIC REDUCTASE"/>
    <property type="match status" value="1"/>
</dbReference>
<keyword evidence="10" id="KW-1185">Reference proteome</keyword>
<dbReference type="PIRSF" id="PIRSF000350">
    <property type="entry name" value="Mercury_reductase_MerA"/>
    <property type="match status" value="1"/>
</dbReference>
<gene>
    <name evidence="9" type="ORF">HNR42_000059</name>
</gene>
<dbReference type="Gene3D" id="3.50.50.60">
    <property type="entry name" value="FAD/NAD(P)-binding domain"/>
    <property type="match status" value="2"/>
</dbReference>
<feature type="binding site" evidence="5">
    <location>
        <begin position="173"/>
        <end position="180"/>
    </location>
    <ligand>
        <name>NAD(+)</name>
        <dbReference type="ChEBI" id="CHEBI:57540"/>
    </ligand>
</feature>
<evidence type="ECO:0000259" key="7">
    <source>
        <dbReference type="Pfam" id="PF02852"/>
    </source>
</evidence>
<keyword evidence="5" id="KW-0520">NAD</keyword>
<dbReference type="PRINTS" id="PR00368">
    <property type="entry name" value="FADPNR"/>
</dbReference>
<comment type="similarity">
    <text evidence="1">Belongs to the class-I pyridine nucleotide-disulfide oxidoreductase family.</text>
</comment>
<evidence type="ECO:0000256" key="1">
    <source>
        <dbReference type="ARBA" id="ARBA00007532"/>
    </source>
</evidence>
<feature type="binding site" evidence="5">
    <location>
        <position position="50"/>
    </location>
    <ligand>
        <name>FAD</name>
        <dbReference type="ChEBI" id="CHEBI:57692"/>
    </ligand>
</feature>
<dbReference type="GO" id="GO:0003955">
    <property type="term" value="F:NAD(P)H dehydrogenase (quinone) activity"/>
    <property type="evidence" value="ECO:0007669"/>
    <property type="project" value="TreeGrafter"/>
</dbReference>
<accession>A0A841HTG6</accession>
<dbReference type="EMBL" id="JACHHG010000001">
    <property type="protein sequence ID" value="MBB6096647.1"/>
    <property type="molecule type" value="Genomic_DNA"/>
</dbReference>
<dbReference type="Pfam" id="PF07992">
    <property type="entry name" value="Pyr_redox_2"/>
    <property type="match status" value="1"/>
</dbReference>
<evidence type="ECO:0000256" key="5">
    <source>
        <dbReference type="PIRSR" id="PIRSR000350-3"/>
    </source>
</evidence>
<dbReference type="RefSeq" id="WP_183983334.1">
    <property type="nucleotide sequence ID" value="NZ_JACHHG010000001.1"/>
</dbReference>
<dbReference type="InterPro" id="IPR016156">
    <property type="entry name" value="FAD/NAD-linked_Rdtase_dimer_sf"/>
</dbReference>
<comment type="caution">
    <text evidence="9">The sequence shown here is derived from an EMBL/GenBank/DDBJ whole genome shotgun (WGS) entry which is preliminary data.</text>
</comment>
<keyword evidence="3 5" id="KW-0274">FAD</keyword>
<evidence type="ECO:0000256" key="4">
    <source>
        <dbReference type="PIRSR" id="PIRSR000350-2"/>
    </source>
</evidence>
<dbReference type="GO" id="GO:0004148">
    <property type="term" value="F:dihydrolipoyl dehydrogenase (NADH) activity"/>
    <property type="evidence" value="ECO:0007669"/>
    <property type="project" value="UniProtKB-EC"/>
</dbReference>
<feature type="binding site" evidence="5">
    <location>
        <begin position="136"/>
        <end position="138"/>
    </location>
    <ligand>
        <name>FAD</name>
        <dbReference type="ChEBI" id="CHEBI:57692"/>
    </ligand>
</feature>
<evidence type="ECO:0000259" key="8">
    <source>
        <dbReference type="Pfam" id="PF07992"/>
    </source>
</evidence>